<reference evidence="1" key="2">
    <citation type="journal article" date="2015" name="Fish Shellfish Immunol.">
        <title>Early steps in the European eel (Anguilla anguilla)-Vibrio vulnificus interaction in the gills: Role of the RtxA13 toxin.</title>
        <authorList>
            <person name="Callol A."/>
            <person name="Pajuelo D."/>
            <person name="Ebbesson L."/>
            <person name="Teles M."/>
            <person name="MacKenzie S."/>
            <person name="Amaro C."/>
        </authorList>
    </citation>
    <scope>NUCLEOTIDE SEQUENCE</scope>
</reference>
<sequence length="75" mass="8301">MHHTSLVLKGEYGWHSAQQTDAGPPSFSVCITCSKAHACWVYNACRISAVFLRDSNRDTAFADNSFVNSVFYGEP</sequence>
<protein>
    <submittedName>
        <fullName evidence="1">Uncharacterized protein</fullName>
    </submittedName>
</protein>
<organism evidence="1">
    <name type="scientific">Anguilla anguilla</name>
    <name type="common">European freshwater eel</name>
    <name type="synonym">Muraena anguilla</name>
    <dbReference type="NCBI Taxonomy" id="7936"/>
    <lineage>
        <taxon>Eukaryota</taxon>
        <taxon>Metazoa</taxon>
        <taxon>Chordata</taxon>
        <taxon>Craniata</taxon>
        <taxon>Vertebrata</taxon>
        <taxon>Euteleostomi</taxon>
        <taxon>Actinopterygii</taxon>
        <taxon>Neopterygii</taxon>
        <taxon>Teleostei</taxon>
        <taxon>Anguilliformes</taxon>
        <taxon>Anguillidae</taxon>
        <taxon>Anguilla</taxon>
    </lineage>
</organism>
<proteinExistence type="predicted"/>
<accession>A0A0E9PW33</accession>
<dbReference type="EMBL" id="GBXM01100489">
    <property type="protein sequence ID" value="JAH08088.1"/>
    <property type="molecule type" value="Transcribed_RNA"/>
</dbReference>
<name>A0A0E9PW33_ANGAN</name>
<reference evidence="1" key="1">
    <citation type="submission" date="2014-11" db="EMBL/GenBank/DDBJ databases">
        <authorList>
            <person name="Amaro Gonzalez C."/>
        </authorList>
    </citation>
    <scope>NUCLEOTIDE SEQUENCE</scope>
</reference>
<evidence type="ECO:0000313" key="1">
    <source>
        <dbReference type="EMBL" id="JAH08088.1"/>
    </source>
</evidence>
<dbReference type="AlphaFoldDB" id="A0A0E9PW33"/>